<dbReference type="AlphaFoldDB" id="M0NAP3"/>
<proteinExistence type="predicted"/>
<dbReference type="InterPro" id="IPR023210">
    <property type="entry name" value="NADP_OxRdtase_dom"/>
</dbReference>
<name>M0NAP3_9EURY</name>
<feature type="compositionally biased region" description="Basic and acidic residues" evidence="1">
    <location>
        <begin position="232"/>
        <end position="242"/>
    </location>
</feature>
<dbReference type="Gene3D" id="3.20.20.100">
    <property type="entry name" value="NADP-dependent oxidoreductase domain"/>
    <property type="match status" value="1"/>
</dbReference>
<protein>
    <submittedName>
        <fullName evidence="3">General stress protein 69</fullName>
    </submittedName>
</protein>
<dbReference type="RefSeq" id="WP_005040404.1">
    <property type="nucleotide sequence ID" value="NZ_AOME01000016.1"/>
</dbReference>
<dbReference type="PANTHER" id="PTHR43312">
    <property type="entry name" value="D-THREO-ALDOSE 1-DEHYDROGENASE"/>
    <property type="match status" value="1"/>
</dbReference>
<dbReference type="OrthoDB" id="28487at2157"/>
<dbReference type="InterPro" id="IPR053135">
    <property type="entry name" value="AKR2_Oxidoreductase"/>
</dbReference>
<dbReference type="InterPro" id="IPR036812">
    <property type="entry name" value="NAD(P)_OxRdtase_dom_sf"/>
</dbReference>
<evidence type="ECO:0000313" key="3">
    <source>
        <dbReference type="EMBL" id="EMA54941.1"/>
    </source>
</evidence>
<evidence type="ECO:0000256" key="1">
    <source>
        <dbReference type="SAM" id="MobiDB-lite"/>
    </source>
</evidence>
<organism evidence="3 4">
    <name type="scientific">Halococcus salifodinae DSM 8989</name>
    <dbReference type="NCBI Taxonomy" id="1227456"/>
    <lineage>
        <taxon>Archaea</taxon>
        <taxon>Methanobacteriati</taxon>
        <taxon>Methanobacteriota</taxon>
        <taxon>Stenosarchaea group</taxon>
        <taxon>Halobacteria</taxon>
        <taxon>Halobacteriales</taxon>
        <taxon>Halococcaceae</taxon>
        <taxon>Halococcus</taxon>
    </lineage>
</organism>
<dbReference type="STRING" id="1227456.C450_04281"/>
<dbReference type="SUPFAM" id="SSF51430">
    <property type="entry name" value="NAD(P)-linked oxidoreductase"/>
    <property type="match status" value="1"/>
</dbReference>
<reference evidence="3 4" key="1">
    <citation type="journal article" date="2014" name="PLoS Genet.">
        <title>Phylogenetically driven sequencing of extremely halophilic archaea reveals strategies for static and dynamic osmo-response.</title>
        <authorList>
            <person name="Becker E.A."/>
            <person name="Seitzer P.M."/>
            <person name="Tritt A."/>
            <person name="Larsen D."/>
            <person name="Krusor M."/>
            <person name="Yao A.I."/>
            <person name="Wu D."/>
            <person name="Madern D."/>
            <person name="Eisen J.A."/>
            <person name="Darling A.E."/>
            <person name="Facciotti M.T."/>
        </authorList>
    </citation>
    <scope>NUCLEOTIDE SEQUENCE [LARGE SCALE GENOMIC DNA]</scope>
    <source>
        <strain evidence="3 4">DSM 8989</strain>
    </source>
</reference>
<dbReference type="EMBL" id="AOME01000016">
    <property type="protein sequence ID" value="EMA54941.1"/>
    <property type="molecule type" value="Genomic_DNA"/>
</dbReference>
<dbReference type="PANTHER" id="PTHR43312:SF1">
    <property type="entry name" value="NADP-DEPENDENT OXIDOREDUCTASE DOMAIN-CONTAINING PROTEIN"/>
    <property type="match status" value="1"/>
</dbReference>
<feature type="region of interest" description="Disordered" evidence="1">
    <location>
        <begin position="262"/>
        <end position="297"/>
    </location>
</feature>
<feature type="region of interest" description="Disordered" evidence="1">
    <location>
        <begin position="217"/>
        <end position="242"/>
    </location>
</feature>
<dbReference type="CDD" id="cd19086">
    <property type="entry name" value="AKR_AKR11C1"/>
    <property type="match status" value="1"/>
</dbReference>
<dbReference type="PATRIC" id="fig|1227456.3.peg.889"/>
<feature type="domain" description="NADP-dependent oxidoreductase" evidence="2">
    <location>
        <begin position="16"/>
        <end position="351"/>
    </location>
</feature>
<keyword evidence="4" id="KW-1185">Reference proteome</keyword>
<sequence>MHYRELGDSGVEVSEVGFGAWTVGTDWWGDRSEQEGIEMLRHAFDRGVTFFDTGDVYGHGRSEELVGEALADVRDEVTLATKVGYDFYNNPQAGHGELPKEMDAEYLHTAVERSLDRLDTEYIDLLQLHNANVDEVDEDILEALDELRESGKVEAIGWALGPSIGWLAEGDAAIENEFDAIQVVFNLFEQVPGQHFIETIEELDADTSLIPRVPHSSGLLNEQVTPETELGEGDHRGFRPDEWYDTGWEKLDKLRFLEREGVPASRAGPEVPLETGGSAAGDEASGRQGTTDGSDRERTMGQATIQWLLAHDAVASVTPTFRTAADIDEWAAAPETPPLSDEEFERVAGLYERDFDIERDDGMAGFRSSVEGADLDAVGAKYAGD</sequence>
<dbReference type="Proteomes" id="UP000011625">
    <property type="component" value="Unassembled WGS sequence"/>
</dbReference>
<dbReference type="Pfam" id="PF00248">
    <property type="entry name" value="Aldo_ket_red"/>
    <property type="match status" value="1"/>
</dbReference>
<accession>M0NAP3</accession>
<evidence type="ECO:0000313" key="4">
    <source>
        <dbReference type="Proteomes" id="UP000011625"/>
    </source>
</evidence>
<evidence type="ECO:0000259" key="2">
    <source>
        <dbReference type="Pfam" id="PF00248"/>
    </source>
</evidence>
<gene>
    <name evidence="3" type="ORF">C450_04281</name>
</gene>
<comment type="caution">
    <text evidence="3">The sequence shown here is derived from an EMBL/GenBank/DDBJ whole genome shotgun (WGS) entry which is preliminary data.</text>
</comment>